<dbReference type="Pfam" id="PF13519">
    <property type="entry name" value="VWA_2"/>
    <property type="match status" value="1"/>
</dbReference>
<dbReference type="Proteomes" id="UP000233256">
    <property type="component" value="Unassembled WGS sequence"/>
</dbReference>
<evidence type="ECO:0000313" key="5">
    <source>
        <dbReference type="Proteomes" id="UP000233256"/>
    </source>
</evidence>
<dbReference type="SMART" id="SM00609">
    <property type="entry name" value="VIT"/>
    <property type="match status" value="1"/>
</dbReference>
<protein>
    <recommendedName>
        <fullName evidence="6">VWFA domain-containing protein</fullName>
    </recommendedName>
</protein>
<keyword evidence="1" id="KW-1133">Transmembrane helix</keyword>
<dbReference type="PROSITE" id="PS50234">
    <property type="entry name" value="VWFA"/>
    <property type="match status" value="1"/>
</dbReference>
<feature type="domain" description="VWFA" evidence="2">
    <location>
        <begin position="310"/>
        <end position="515"/>
    </location>
</feature>
<reference evidence="4 5" key="1">
    <citation type="journal article" date="2017" name="ISME J.">
        <title>Potential for microbial H2 and metal transformations associated with novel bacteria and archaea in deep terrestrial subsurface sediments.</title>
        <authorList>
            <person name="Hernsdorf A.W."/>
            <person name="Amano Y."/>
            <person name="Miyakawa K."/>
            <person name="Ise K."/>
            <person name="Suzuki Y."/>
            <person name="Anantharaman K."/>
            <person name="Probst A."/>
            <person name="Burstein D."/>
            <person name="Thomas B.C."/>
            <person name="Banfield J.F."/>
        </authorList>
    </citation>
    <scope>NUCLEOTIDE SEQUENCE [LARGE SCALE GENOMIC DNA]</scope>
    <source>
        <strain evidence="4">HGW-Wallbacteria-1</strain>
    </source>
</reference>
<dbReference type="PANTHER" id="PTHR45737:SF6">
    <property type="entry name" value="VON WILLEBRAND FACTOR A DOMAIN-CONTAINING PROTEIN 5A"/>
    <property type="match status" value="1"/>
</dbReference>
<evidence type="ECO:0000259" key="2">
    <source>
        <dbReference type="PROSITE" id="PS50234"/>
    </source>
</evidence>
<evidence type="ECO:0000313" key="4">
    <source>
        <dbReference type="EMBL" id="PKK90799.1"/>
    </source>
</evidence>
<keyword evidence="1" id="KW-0472">Membrane</keyword>
<dbReference type="PANTHER" id="PTHR45737">
    <property type="entry name" value="VON WILLEBRAND FACTOR A DOMAIN-CONTAINING PROTEIN 5A"/>
    <property type="match status" value="1"/>
</dbReference>
<evidence type="ECO:0000256" key="1">
    <source>
        <dbReference type="SAM" id="Phobius"/>
    </source>
</evidence>
<proteinExistence type="predicted"/>
<comment type="caution">
    <text evidence="4">The sequence shown here is derived from an EMBL/GenBank/DDBJ whole genome shotgun (WGS) entry which is preliminary data.</text>
</comment>
<accession>A0A2N1PR31</accession>
<dbReference type="SMART" id="SM00327">
    <property type="entry name" value="VWA"/>
    <property type="match status" value="1"/>
</dbReference>
<dbReference type="Pfam" id="PF08487">
    <property type="entry name" value="VIT"/>
    <property type="match status" value="1"/>
</dbReference>
<evidence type="ECO:0000259" key="3">
    <source>
        <dbReference type="PROSITE" id="PS51468"/>
    </source>
</evidence>
<keyword evidence="1" id="KW-0812">Transmembrane</keyword>
<evidence type="ECO:0008006" key="6">
    <source>
        <dbReference type="Google" id="ProtNLM"/>
    </source>
</evidence>
<feature type="transmembrane region" description="Helical" evidence="1">
    <location>
        <begin position="20"/>
        <end position="40"/>
    </location>
</feature>
<feature type="domain" description="VIT" evidence="3">
    <location>
        <begin position="59"/>
        <end position="196"/>
    </location>
</feature>
<dbReference type="SUPFAM" id="SSF53300">
    <property type="entry name" value="vWA-like"/>
    <property type="match status" value="1"/>
</dbReference>
<dbReference type="InterPro" id="IPR013694">
    <property type="entry name" value="VIT"/>
</dbReference>
<dbReference type="Gene3D" id="3.40.50.410">
    <property type="entry name" value="von Willebrand factor, type A domain"/>
    <property type="match status" value="1"/>
</dbReference>
<sequence length="839" mass="92472">MGTAPSVNTPGNLNRILNPLFRSCLSFLFLSMLALLYFLFPTIEVMASTDQWNPGFGLMIPTIFSDTAQPQPLPVDDLRIEIQILENIARISTTIIFLNTGETELEGKFIYRLPAQGIISSFALWDGAVRIPGVIVERRKAKRIYEEITARKRDPGLLSAGTEDSGDDSMDSRLFSCKVFPVPARASKRVEITYDALLPIDSSSINFTLPLISGKSMTVNKYEITVRLDAKIDLKSCFATLGSEEKKFSQKAVFKGEKRIFNENFNLCLNLNGSDNQFIVATAPENDRSGFFMALASIADKKSEICPPTDTIFALDTSFSMNPELLEKGFEILVTIIGSMKPSDRFGVILFNDQINEATDGLVQFSPAQAGLALNNIKAHLPGGGTDIGAALRKATNIFSAADSGIKSDSNERLRNLILITDGFSLLPEPNLKDTRNALDNLFEVHRDLRISIIAMGNRLKNSLLTLPTGQNTGFITWCSSADQPLFLAKSMASKLREQGFLKPSFQWSAMTDQVYISDGIRSFLPADAPPFYNGQGLCFLGRYSAPDTPDSTPWTFEATPRSSDGKLIITGESKATTKPKTSTSDPTAVSFSGNEILIARMWAMARIDHLVRLQNNRGEDKTEIEEIITLSKSFSIVTPYTSFLAAPRALLRPRIIQPGDPEITVTTNSEVERIIAIFPFGESRSMHLESDESDFRKWKIRFLAPPWLEEGRHTVELILTDRSGTSYRESKWFTIDSSPPSLTLTASSLLCNPGELIELMADASSDTRRIIAYIPGAPPAELKYSSRRKASVGKLMIPPSAAGLSFELRVVAEDFARNSTSRNLRITVTGSSMKGGVK</sequence>
<dbReference type="PROSITE" id="PS51468">
    <property type="entry name" value="VIT"/>
    <property type="match status" value="1"/>
</dbReference>
<dbReference type="InterPro" id="IPR002035">
    <property type="entry name" value="VWF_A"/>
</dbReference>
<dbReference type="InterPro" id="IPR036465">
    <property type="entry name" value="vWFA_dom_sf"/>
</dbReference>
<gene>
    <name evidence="4" type="ORF">CVV64_07935</name>
</gene>
<dbReference type="EMBL" id="PGXC01000004">
    <property type="protein sequence ID" value="PKK90799.1"/>
    <property type="molecule type" value="Genomic_DNA"/>
</dbReference>
<name>A0A2N1PR31_9BACT</name>
<organism evidence="4 5">
    <name type="scientific">Candidatus Wallbacteria bacterium HGW-Wallbacteria-1</name>
    <dbReference type="NCBI Taxonomy" id="2013854"/>
    <lineage>
        <taxon>Bacteria</taxon>
        <taxon>Candidatus Walliibacteriota</taxon>
    </lineage>
</organism>
<dbReference type="AlphaFoldDB" id="A0A2N1PR31"/>